<feature type="signal peptide" evidence="4">
    <location>
        <begin position="1"/>
        <end position="33"/>
    </location>
</feature>
<evidence type="ECO:0000313" key="7">
    <source>
        <dbReference type="Proteomes" id="UP001597287"/>
    </source>
</evidence>
<protein>
    <submittedName>
        <fullName evidence="6">Fimbrial protein</fullName>
    </submittedName>
</protein>
<dbReference type="InterPro" id="IPR036937">
    <property type="entry name" value="Adhesion_dom_fimbrial_sf"/>
</dbReference>
<dbReference type="PANTHER" id="PTHR33420">
    <property type="entry name" value="FIMBRIAL SUBUNIT ELFA-RELATED"/>
    <property type="match status" value="1"/>
</dbReference>
<dbReference type="Proteomes" id="UP001597287">
    <property type="component" value="Unassembled WGS sequence"/>
</dbReference>
<feature type="domain" description="Fimbrial-type adhesion" evidence="5">
    <location>
        <begin position="203"/>
        <end position="359"/>
    </location>
</feature>
<keyword evidence="7" id="KW-1185">Reference proteome</keyword>
<dbReference type="RefSeq" id="WP_380108405.1">
    <property type="nucleotide sequence ID" value="NZ_JBHSIH010000001.1"/>
</dbReference>
<dbReference type="SUPFAM" id="SSF49401">
    <property type="entry name" value="Bacterial adhesins"/>
    <property type="match status" value="1"/>
</dbReference>
<proteinExistence type="inferred from homology"/>
<dbReference type="Pfam" id="PF00419">
    <property type="entry name" value="Fimbrial"/>
    <property type="match status" value="1"/>
</dbReference>
<evidence type="ECO:0000256" key="3">
    <source>
        <dbReference type="ARBA" id="ARBA00023263"/>
    </source>
</evidence>
<evidence type="ECO:0000256" key="2">
    <source>
        <dbReference type="ARBA" id="ARBA00006671"/>
    </source>
</evidence>
<dbReference type="InterPro" id="IPR008966">
    <property type="entry name" value="Adhesion_dom_sf"/>
</dbReference>
<feature type="chain" id="PRO_5046401274" evidence="4">
    <location>
        <begin position="34"/>
        <end position="359"/>
    </location>
</feature>
<reference evidence="7" key="1">
    <citation type="journal article" date="2019" name="Int. J. Syst. Evol. Microbiol.">
        <title>The Global Catalogue of Microorganisms (GCM) 10K type strain sequencing project: providing services to taxonomists for standard genome sequencing and annotation.</title>
        <authorList>
            <consortium name="The Broad Institute Genomics Platform"/>
            <consortium name="The Broad Institute Genome Sequencing Center for Infectious Disease"/>
            <person name="Wu L."/>
            <person name="Ma J."/>
        </authorList>
    </citation>
    <scope>NUCLEOTIDE SEQUENCE [LARGE SCALE GENOMIC DNA]</scope>
    <source>
        <strain evidence="7">CCUG 62793</strain>
    </source>
</reference>
<sequence>MHLSSKRPFLSHVNRLVLLIGLAAAMMNSNALAGGIFSPASSSISMPEEITVPGNYADGSTIWKSSALVLTLTTRSLGSVNNVKIAEVHASIQSGTKTPGYEDVYSTNIPGLGIRWWGTWRGPNFRNGISKPITNRIDSSPGALGFAWNVDSYPQDIWIELVKTGSIAAGGGPLSGSGMNAHLRFQCPLCTPADVYLAGSTRVVTGPSCTVANSAVSVPLGAVPIQRFTGIQAASIPQQFDIVLNCKGGAPDSVLRPHVTLTDANDTSNQGTILTLSKTTTGGKPVATGLGIQILKDGVPLAYGPDSSATGNTNQWSAGTIAQGVAQFKIPLTAKYVQTAAAVTMGQANGRATFTLNYQ</sequence>
<evidence type="ECO:0000259" key="5">
    <source>
        <dbReference type="Pfam" id="PF00419"/>
    </source>
</evidence>
<accession>A0ABW5ELR2</accession>
<evidence type="ECO:0000256" key="1">
    <source>
        <dbReference type="ARBA" id="ARBA00004561"/>
    </source>
</evidence>
<evidence type="ECO:0000313" key="6">
    <source>
        <dbReference type="EMBL" id="MFD2318746.1"/>
    </source>
</evidence>
<dbReference type="EMBL" id="JBHUIG010000006">
    <property type="protein sequence ID" value="MFD2318746.1"/>
    <property type="molecule type" value="Genomic_DNA"/>
</dbReference>
<name>A0ABW5ELR2_9BURK</name>
<keyword evidence="4" id="KW-0732">Signal</keyword>
<comment type="caution">
    <text evidence="6">The sequence shown here is derived from an EMBL/GenBank/DDBJ whole genome shotgun (WGS) entry which is preliminary data.</text>
</comment>
<comment type="subcellular location">
    <subcellularLocation>
        <location evidence="1">Fimbrium</location>
    </subcellularLocation>
</comment>
<dbReference type="InterPro" id="IPR050263">
    <property type="entry name" value="Bact_Fimbrial_Adh_Pro"/>
</dbReference>
<gene>
    <name evidence="6" type="ORF">ACFSPV_08515</name>
</gene>
<dbReference type="Gene3D" id="2.60.40.3310">
    <property type="match status" value="1"/>
</dbReference>
<organism evidence="6 7">
    <name type="scientific">Delftia deserti</name>
    <dbReference type="NCBI Taxonomy" id="1651218"/>
    <lineage>
        <taxon>Bacteria</taxon>
        <taxon>Pseudomonadati</taxon>
        <taxon>Pseudomonadota</taxon>
        <taxon>Betaproteobacteria</taxon>
        <taxon>Burkholderiales</taxon>
        <taxon>Comamonadaceae</taxon>
        <taxon>Delftia</taxon>
    </lineage>
</organism>
<dbReference type="PANTHER" id="PTHR33420:SF14">
    <property type="entry name" value="TYPE 1 FIMBRIN D-MANNOSE SPECIFIC ADHESIN"/>
    <property type="match status" value="1"/>
</dbReference>
<comment type="similarity">
    <text evidence="2">Belongs to the fimbrial protein family.</text>
</comment>
<evidence type="ECO:0000256" key="4">
    <source>
        <dbReference type="SAM" id="SignalP"/>
    </source>
</evidence>
<dbReference type="InterPro" id="IPR000259">
    <property type="entry name" value="Adhesion_dom_fimbrial"/>
</dbReference>
<dbReference type="Gene3D" id="2.60.40.1090">
    <property type="entry name" value="Fimbrial-type adhesion domain"/>
    <property type="match status" value="1"/>
</dbReference>
<keyword evidence="3" id="KW-0281">Fimbrium</keyword>